<protein>
    <submittedName>
        <fullName evidence="1">Uncharacterized protein</fullName>
    </submittedName>
</protein>
<organism evidence="1 2">
    <name type="scientific">Molorchus minor</name>
    <dbReference type="NCBI Taxonomy" id="1323400"/>
    <lineage>
        <taxon>Eukaryota</taxon>
        <taxon>Metazoa</taxon>
        <taxon>Ecdysozoa</taxon>
        <taxon>Arthropoda</taxon>
        <taxon>Hexapoda</taxon>
        <taxon>Insecta</taxon>
        <taxon>Pterygota</taxon>
        <taxon>Neoptera</taxon>
        <taxon>Endopterygota</taxon>
        <taxon>Coleoptera</taxon>
        <taxon>Polyphaga</taxon>
        <taxon>Cucujiformia</taxon>
        <taxon>Chrysomeloidea</taxon>
        <taxon>Cerambycidae</taxon>
        <taxon>Lamiinae</taxon>
        <taxon>Monochamini</taxon>
        <taxon>Molorchus</taxon>
    </lineage>
</organism>
<reference evidence="1" key="1">
    <citation type="journal article" date="2023" name="Insect Mol. Biol.">
        <title>Genome sequencing provides insights into the evolution of gene families encoding plant cell wall-degrading enzymes in longhorned beetles.</title>
        <authorList>
            <person name="Shin N.R."/>
            <person name="Okamura Y."/>
            <person name="Kirsch R."/>
            <person name="Pauchet Y."/>
        </authorList>
    </citation>
    <scope>NUCLEOTIDE SEQUENCE</scope>
    <source>
        <strain evidence="1">MMC_N1</strain>
    </source>
</reference>
<dbReference type="Proteomes" id="UP001162164">
    <property type="component" value="Unassembled WGS sequence"/>
</dbReference>
<proteinExistence type="predicted"/>
<sequence length="101" mass="11709">MDPFQLRVYIWMYLNYLSRDGSISRPEVILDFSNAIDSDLISGSFVLKNFTISGFETLVNDINNIQSGLDYNGHNNGLSCRFLEKDDSYQVYWMVDEYSNV</sequence>
<dbReference type="EMBL" id="JAPWTJ010000303">
    <property type="protein sequence ID" value="KAJ8979916.1"/>
    <property type="molecule type" value="Genomic_DNA"/>
</dbReference>
<gene>
    <name evidence="1" type="ORF">NQ317_005352</name>
</gene>
<accession>A0ABQ9JPV7</accession>
<evidence type="ECO:0000313" key="1">
    <source>
        <dbReference type="EMBL" id="KAJ8979916.1"/>
    </source>
</evidence>
<comment type="caution">
    <text evidence="1">The sequence shown here is derived from an EMBL/GenBank/DDBJ whole genome shotgun (WGS) entry which is preliminary data.</text>
</comment>
<keyword evidence="2" id="KW-1185">Reference proteome</keyword>
<name>A0ABQ9JPV7_9CUCU</name>
<evidence type="ECO:0000313" key="2">
    <source>
        <dbReference type="Proteomes" id="UP001162164"/>
    </source>
</evidence>